<dbReference type="PANTHER" id="PTHR40547">
    <property type="entry name" value="SLL0298 PROTEIN"/>
    <property type="match status" value="1"/>
</dbReference>
<proteinExistence type="predicted"/>
<evidence type="ECO:0000259" key="2">
    <source>
        <dbReference type="Pfam" id="PF09835"/>
    </source>
</evidence>
<dbReference type="Pfam" id="PF09835">
    <property type="entry name" value="DUF2062"/>
    <property type="match status" value="1"/>
</dbReference>
<dbReference type="Proteomes" id="UP000676169">
    <property type="component" value="Chromosome"/>
</dbReference>
<sequence length="189" mass="21567">MKHRYLRMVRKMYRALRHPKLRHRGWWRKMTHPLFERRLWKPCRDTVATGLSVGMFFAVLPIPAQSLFAAIVAMRMRANVPFAMAACWLSNPFTYAPMWAAQLFLGNWVQKHFHLPLPEILSMEKNFPVVGTVHAGNFILGAIVLGLLLALATFPLIHLFSALLPHHLPVRKTPLKVDSLTRAGKTGAN</sequence>
<keyword evidence="1" id="KW-0472">Membrane</keyword>
<name>A0A975G9M1_9BACT</name>
<gene>
    <name evidence="3" type="ORF">KBB96_18765</name>
</gene>
<evidence type="ECO:0000313" key="3">
    <source>
        <dbReference type="EMBL" id="QUE50890.1"/>
    </source>
</evidence>
<reference evidence="3" key="1">
    <citation type="submission" date="2021-04" db="EMBL/GenBank/DDBJ databases">
        <title>Luteolibacter sp. 32A isolated from the skin of an Anderson's salamander (Ambystoma andersonii).</title>
        <authorList>
            <person name="Spergser J."/>
            <person name="Busse H.-J."/>
        </authorList>
    </citation>
    <scope>NUCLEOTIDE SEQUENCE</scope>
    <source>
        <strain evidence="3">32A</strain>
    </source>
</reference>
<feature type="transmembrane region" description="Helical" evidence="1">
    <location>
        <begin position="138"/>
        <end position="164"/>
    </location>
</feature>
<dbReference type="RefSeq" id="WP_211631029.1">
    <property type="nucleotide sequence ID" value="NZ_CP073100.1"/>
</dbReference>
<keyword evidence="4" id="KW-1185">Reference proteome</keyword>
<dbReference type="EMBL" id="CP073100">
    <property type="protein sequence ID" value="QUE50890.1"/>
    <property type="molecule type" value="Genomic_DNA"/>
</dbReference>
<organism evidence="3 4">
    <name type="scientific">Luteolibacter ambystomatis</name>
    <dbReference type="NCBI Taxonomy" id="2824561"/>
    <lineage>
        <taxon>Bacteria</taxon>
        <taxon>Pseudomonadati</taxon>
        <taxon>Verrucomicrobiota</taxon>
        <taxon>Verrucomicrobiia</taxon>
        <taxon>Verrucomicrobiales</taxon>
        <taxon>Verrucomicrobiaceae</taxon>
        <taxon>Luteolibacter</taxon>
    </lineage>
</organism>
<evidence type="ECO:0000313" key="4">
    <source>
        <dbReference type="Proteomes" id="UP000676169"/>
    </source>
</evidence>
<dbReference type="InterPro" id="IPR018639">
    <property type="entry name" value="DUF2062"/>
</dbReference>
<protein>
    <submittedName>
        <fullName evidence="3">DUF2062 domain-containing protein</fullName>
    </submittedName>
</protein>
<accession>A0A975G9M1</accession>
<feature type="domain" description="DUF2062" evidence="2">
    <location>
        <begin position="31"/>
        <end position="161"/>
    </location>
</feature>
<evidence type="ECO:0000256" key="1">
    <source>
        <dbReference type="SAM" id="Phobius"/>
    </source>
</evidence>
<keyword evidence="1" id="KW-0812">Transmembrane</keyword>
<dbReference type="AlphaFoldDB" id="A0A975G9M1"/>
<dbReference type="KEGG" id="lamb:KBB96_18765"/>
<dbReference type="PANTHER" id="PTHR40547:SF1">
    <property type="entry name" value="SLL0298 PROTEIN"/>
    <property type="match status" value="1"/>
</dbReference>
<keyword evidence="1" id="KW-1133">Transmembrane helix</keyword>